<protein>
    <submittedName>
        <fullName evidence="1">Uncharacterized protein</fullName>
    </submittedName>
</protein>
<reference evidence="1 2" key="1">
    <citation type="journal article" date="2018" name="Evol. Lett.">
        <title>Horizontal gene cluster transfer increased hallucinogenic mushroom diversity.</title>
        <authorList>
            <person name="Reynolds H.T."/>
            <person name="Vijayakumar V."/>
            <person name="Gluck-Thaler E."/>
            <person name="Korotkin H.B."/>
            <person name="Matheny P.B."/>
            <person name="Slot J.C."/>
        </authorList>
    </citation>
    <scope>NUCLEOTIDE SEQUENCE [LARGE SCALE GENOMIC DNA]</scope>
    <source>
        <strain evidence="1 2">2629</strain>
    </source>
</reference>
<gene>
    <name evidence="1" type="ORF">CVT24_001145</name>
</gene>
<accession>A0A409WS56</accession>
<evidence type="ECO:0000313" key="1">
    <source>
        <dbReference type="EMBL" id="PPQ81353.1"/>
    </source>
</evidence>
<organism evidence="1 2">
    <name type="scientific">Panaeolus cyanescens</name>
    <dbReference type="NCBI Taxonomy" id="181874"/>
    <lineage>
        <taxon>Eukaryota</taxon>
        <taxon>Fungi</taxon>
        <taxon>Dikarya</taxon>
        <taxon>Basidiomycota</taxon>
        <taxon>Agaricomycotina</taxon>
        <taxon>Agaricomycetes</taxon>
        <taxon>Agaricomycetidae</taxon>
        <taxon>Agaricales</taxon>
        <taxon>Agaricineae</taxon>
        <taxon>Galeropsidaceae</taxon>
        <taxon>Panaeolus</taxon>
    </lineage>
</organism>
<dbReference type="EMBL" id="NHTK01005289">
    <property type="protein sequence ID" value="PPQ81353.1"/>
    <property type="molecule type" value="Genomic_DNA"/>
</dbReference>
<sequence>MDFLEALFALPCPVITLVADLQSIIVDLERYPDAIYESPALVRIPKPATFHHASLVEFLLDRQRSLEFHIDVQQFDLWLFDLTLKNLQDPSRQQSLTSDEDYCFIVYSFALMLQTQASTLESSRQHVADELTKWDSFDDDILYCILEVLCLAAGDQSHNEENIAKFNMMLQPTLSTRTLFAEAVERKITQCYKILSSNNLSPVLFLLFYGSVATTGSLFPYRLPPSSNLQHASALYHRLGWHMLFHCGQHSNCNPWEFFYKQVPKPFRRYSFCRPV</sequence>
<dbReference type="Proteomes" id="UP000284842">
    <property type="component" value="Unassembled WGS sequence"/>
</dbReference>
<evidence type="ECO:0000313" key="2">
    <source>
        <dbReference type="Proteomes" id="UP000284842"/>
    </source>
</evidence>
<dbReference type="AlphaFoldDB" id="A0A409WS56"/>
<keyword evidence="2" id="KW-1185">Reference proteome</keyword>
<dbReference type="InParanoid" id="A0A409WS56"/>
<dbReference type="OrthoDB" id="3118478at2759"/>
<proteinExistence type="predicted"/>
<name>A0A409WS56_9AGAR</name>
<comment type="caution">
    <text evidence="1">The sequence shown here is derived from an EMBL/GenBank/DDBJ whole genome shotgun (WGS) entry which is preliminary data.</text>
</comment>